<dbReference type="AlphaFoldDB" id="Q30PV6"/>
<organism evidence="7 8">
    <name type="scientific">Sulfurimonas denitrificans (strain ATCC 33889 / DSM 1251)</name>
    <name type="common">Thiomicrospira denitrificans (strain ATCC 33889 / DSM 1251)</name>
    <dbReference type="NCBI Taxonomy" id="326298"/>
    <lineage>
        <taxon>Bacteria</taxon>
        <taxon>Pseudomonadati</taxon>
        <taxon>Campylobacterota</taxon>
        <taxon>Epsilonproteobacteria</taxon>
        <taxon>Campylobacterales</taxon>
        <taxon>Sulfurimonadaceae</taxon>
        <taxon>Sulfurimonas</taxon>
    </lineage>
</organism>
<dbReference type="HOGENOM" id="CLU_051481_1_0_7"/>
<sequence>MSKRVDFQDVLYYSALLFAFLLPLSRSASSFFLLLFFLLLLYKRDYKNTFETLKSSAIFTYIAIFLLYIFATLLWSEDIKEGINQIRLYGYWILLLPPLVVLVQKEWIWSMLSAFLLGMFVSEILAYGMFFDFWNINERDSSYPTPFMTHIHYSIYLAFTAILLLSRVFCKKLLLKEKLPYMLFFLLSTTNLMFSTGRAGQLAFFVALIVLIFLKYRITVKSVVMSFFSITVIFLLAYNSLELFKQRVDAGVKDVQNIAVQNYNNSFGIRVAFWLVAGEVLKEHSLLGNGIGDYKVSTKEILGKKEFGLSDETKEFMTTQHFHNQYLMVAVQGGFIGLTLMFLLFYKFFTLRIEDRELKEISVLGFVVIAVGSVAEPLWMLQFPLMLFLFITSISIIASKK</sequence>
<dbReference type="STRING" id="326298.Suden_1699"/>
<dbReference type="Proteomes" id="UP000002714">
    <property type="component" value="Chromosome"/>
</dbReference>
<evidence type="ECO:0000256" key="4">
    <source>
        <dbReference type="ARBA" id="ARBA00023136"/>
    </source>
</evidence>
<feature type="transmembrane region" description="Helical" evidence="5">
    <location>
        <begin position="381"/>
        <end position="399"/>
    </location>
</feature>
<dbReference type="Pfam" id="PF04932">
    <property type="entry name" value="Wzy_C"/>
    <property type="match status" value="1"/>
</dbReference>
<dbReference type="InterPro" id="IPR007016">
    <property type="entry name" value="O-antigen_ligase-rel_domated"/>
</dbReference>
<keyword evidence="2 5" id="KW-0812">Transmembrane</keyword>
<accession>Q30PV6</accession>
<feature type="transmembrane region" description="Helical" evidence="5">
    <location>
        <begin position="88"/>
        <end position="104"/>
    </location>
</feature>
<feature type="transmembrane region" description="Helical" evidence="5">
    <location>
        <begin position="223"/>
        <end position="241"/>
    </location>
</feature>
<dbReference type="EMBL" id="CP000153">
    <property type="protein sequence ID" value="ABB44975.1"/>
    <property type="molecule type" value="Genomic_DNA"/>
</dbReference>
<dbReference type="PANTHER" id="PTHR37422">
    <property type="entry name" value="TEICHURONIC ACID BIOSYNTHESIS PROTEIN TUAE"/>
    <property type="match status" value="1"/>
</dbReference>
<evidence type="ECO:0000313" key="7">
    <source>
        <dbReference type="EMBL" id="ABB44975.1"/>
    </source>
</evidence>
<gene>
    <name evidence="7" type="ordered locus">Suden_1699</name>
</gene>
<feature type="domain" description="O-antigen ligase-related" evidence="6">
    <location>
        <begin position="184"/>
        <end position="341"/>
    </location>
</feature>
<protein>
    <submittedName>
        <fullName evidence="7">O-antigen polymerase</fullName>
    </submittedName>
</protein>
<keyword evidence="4 5" id="KW-0472">Membrane</keyword>
<reference evidence="7 8" key="1">
    <citation type="journal article" date="2008" name="Appl. Environ. Microbiol.">
        <title>Genome of the epsilonproteobacterial chemolithoautotroph Sulfurimonas denitrificans.</title>
        <authorList>
            <person name="Sievert S.M."/>
            <person name="Scott K.M."/>
            <person name="Klotz M.G."/>
            <person name="Chain P.S.G."/>
            <person name="Hauser L.J."/>
            <person name="Hemp J."/>
            <person name="Huegler M."/>
            <person name="Land M."/>
            <person name="Lapidus A."/>
            <person name="Larimer F.W."/>
            <person name="Lucas S."/>
            <person name="Malfatti S.A."/>
            <person name="Meyer F."/>
            <person name="Paulsen I.T."/>
            <person name="Ren Q."/>
            <person name="Simon J."/>
            <person name="Bailey K."/>
            <person name="Diaz E."/>
            <person name="Fitzpatrick K.A."/>
            <person name="Glover B."/>
            <person name="Gwatney N."/>
            <person name="Korajkic A."/>
            <person name="Long A."/>
            <person name="Mobberley J.M."/>
            <person name="Pantry S.N."/>
            <person name="Pazder G."/>
            <person name="Peterson S."/>
            <person name="Quintanilla J.D."/>
            <person name="Sprinkle R."/>
            <person name="Stephens J."/>
            <person name="Thomas P."/>
            <person name="Vaughn R."/>
            <person name="Weber M.J."/>
            <person name="Wooten L.L."/>
        </authorList>
    </citation>
    <scope>NUCLEOTIDE SEQUENCE [LARGE SCALE GENOMIC DNA]</scope>
    <source>
        <strain evidence="8">ATCC 33889 / DSM 1251</strain>
    </source>
</reference>
<evidence type="ECO:0000313" key="8">
    <source>
        <dbReference type="Proteomes" id="UP000002714"/>
    </source>
</evidence>
<feature type="transmembrane region" description="Helical" evidence="5">
    <location>
        <begin position="111"/>
        <end position="131"/>
    </location>
</feature>
<dbReference type="eggNOG" id="COG3307">
    <property type="taxonomic scope" value="Bacteria"/>
</dbReference>
<evidence type="ECO:0000259" key="6">
    <source>
        <dbReference type="Pfam" id="PF04932"/>
    </source>
</evidence>
<dbReference type="KEGG" id="tdn:Suden_1699"/>
<evidence type="ECO:0000256" key="5">
    <source>
        <dbReference type="SAM" id="Phobius"/>
    </source>
</evidence>
<evidence type="ECO:0000256" key="2">
    <source>
        <dbReference type="ARBA" id="ARBA00022692"/>
    </source>
</evidence>
<dbReference type="InterPro" id="IPR051533">
    <property type="entry name" value="WaaL-like"/>
</dbReference>
<feature type="transmembrane region" description="Helical" evidence="5">
    <location>
        <begin position="200"/>
        <end position="216"/>
    </location>
</feature>
<evidence type="ECO:0000256" key="3">
    <source>
        <dbReference type="ARBA" id="ARBA00022989"/>
    </source>
</evidence>
<feature type="transmembrane region" description="Helical" evidence="5">
    <location>
        <begin position="151"/>
        <end position="170"/>
    </location>
</feature>
<dbReference type="GO" id="GO:0016020">
    <property type="term" value="C:membrane"/>
    <property type="evidence" value="ECO:0007669"/>
    <property type="project" value="UniProtKB-SubCell"/>
</dbReference>
<comment type="subcellular location">
    <subcellularLocation>
        <location evidence="1">Membrane</location>
        <topology evidence="1">Multi-pass membrane protein</topology>
    </subcellularLocation>
</comment>
<proteinExistence type="predicted"/>
<keyword evidence="8" id="KW-1185">Reference proteome</keyword>
<feature type="transmembrane region" description="Helical" evidence="5">
    <location>
        <begin position="326"/>
        <end position="346"/>
    </location>
</feature>
<evidence type="ECO:0000256" key="1">
    <source>
        <dbReference type="ARBA" id="ARBA00004141"/>
    </source>
</evidence>
<dbReference type="RefSeq" id="WP_011373316.1">
    <property type="nucleotide sequence ID" value="NC_007575.1"/>
</dbReference>
<feature type="transmembrane region" description="Helical" evidence="5">
    <location>
        <begin position="12"/>
        <end position="41"/>
    </location>
</feature>
<feature type="transmembrane region" description="Helical" evidence="5">
    <location>
        <begin position="53"/>
        <end position="76"/>
    </location>
</feature>
<name>Q30PV6_SULDN</name>
<dbReference type="OrthoDB" id="5292786at2"/>
<keyword evidence="3 5" id="KW-1133">Transmembrane helix</keyword>
<dbReference type="PANTHER" id="PTHR37422:SF13">
    <property type="entry name" value="LIPOPOLYSACCHARIDE BIOSYNTHESIS PROTEIN PA4999-RELATED"/>
    <property type="match status" value="1"/>
</dbReference>